<dbReference type="CDD" id="cd13934">
    <property type="entry name" value="RNase_H_Dikarya_like"/>
    <property type="match status" value="1"/>
</dbReference>
<feature type="region of interest" description="Disordered" evidence="8">
    <location>
        <begin position="147"/>
        <end position="168"/>
    </location>
</feature>
<accession>A0AAJ0ANH5</accession>
<dbReference type="GO" id="GO:0046872">
    <property type="term" value="F:metal ion binding"/>
    <property type="evidence" value="ECO:0007669"/>
    <property type="project" value="UniProtKB-KW"/>
</dbReference>
<organism evidence="10 11">
    <name type="scientific">Colletotrichum godetiae</name>
    <dbReference type="NCBI Taxonomy" id="1209918"/>
    <lineage>
        <taxon>Eukaryota</taxon>
        <taxon>Fungi</taxon>
        <taxon>Dikarya</taxon>
        <taxon>Ascomycota</taxon>
        <taxon>Pezizomycotina</taxon>
        <taxon>Sordariomycetes</taxon>
        <taxon>Hypocreomycetidae</taxon>
        <taxon>Glomerellales</taxon>
        <taxon>Glomerellaceae</taxon>
        <taxon>Colletotrichum</taxon>
        <taxon>Colletotrichum acutatum species complex</taxon>
    </lineage>
</organism>
<evidence type="ECO:0000256" key="5">
    <source>
        <dbReference type="ARBA" id="ARBA00022723"/>
    </source>
</evidence>
<keyword evidence="4" id="KW-0540">Nuclease</keyword>
<dbReference type="RefSeq" id="XP_060429676.1">
    <property type="nucleotide sequence ID" value="XM_060579446.1"/>
</dbReference>
<keyword evidence="6" id="KW-0255">Endonuclease</keyword>
<evidence type="ECO:0000313" key="11">
    <source>
        <dbReference type="Proteomes" id="UP001224890"/>
    </source>
</evidence>
<evidence type="ECO:0000256" key="3">
    <source>
        <dbReference type="ARBA" id="ARBA00012180"/>
    </source>
</evidence>
<feature type="compositionally biased region" description="Pro residues" evidence="8">
    <location>
        <begin position="154"/>
        <end position="166"/>
    </location>
</feature>
<evidence type="ECO:0000256" key="1">
    <source>
        <dbReference type="ARBA" id="ARBA00000077"/>
    </source>
</evidence>
<dbReference type="GeneID" id="85463972"/>
<dbReference type="GO" id="GO:0003676">
    <property type="term" value="F:nucleic acid binding"/>
    <property type="evidence" value="ECO:0007669"/>
    <property type="project" value="InterPro"/>
</dbReference>
<keyword evidence="7" id="KW-0378">Hydrolase</keyword>
<name>A0AAJ0ANH5_9PEZI</name>
<proteinExistence type="inferred from homology"/>
<evidence type="ECO:0000256" key="8">
    <source>
        <dbReference type="SAM" id="MobiDB-lite"/>
    </source>
</evidence>
<reference evidence="10" key="1">
    <citation type="submission" date="2021-06" db="EMBL/GenBank/DDBJ databases">
        <title>Comparative genomics, transcriptomics and evolutionary studies reveal genomic signatures of adaptation to plant cell wall in hemibiotrophic fungi.</title>
        <authorList>
            <consortium name="DOE Joint Genome Institute"/>
            <person name="Baroncelli R."/>
            <person name="Diaz J.F."/>
            <person name="Benocci T."/>
            <person name="Peng M."/>
            <person name="Battaglia E."/>
            <person name="Haridas S."/>
            <person name="Andreopoulos W."/>
            <person name="Labutti K."/>
            <person name="Pangilinan J."/>
            <person name="Floch G.L."/>
            <person name="Makela M.R."/>
            <person name="Henrissat B."/>
            <person name="Grigoriev I.V."/>
            <person name="Crouch J.A."/>
            <person name="De Vries R.P."/>
            <person name="Sukno S.A."/>
            <person name="Thon M.R."/>
        </authorList>
    </citation>
    <scope>NUCLEOTIDE SEQUENCE</scope>
    <source>
        <strain evidence="10">CBS 193.32</strain>
    </source>
</reference>
<keyword evidence="11" id="KW-1185">Reference proteome</keyword>
<evidence type="ECO:0000256" key="4">
    <source>
        <dbReference type="ARBA" id="ARBA00022722"/>
    </source>
</evidence>
<gene>
    <name evidence="10" type="ORF">BDP55DRAFT_728511</name>
</gene>
<evidence type="ECO:0000259" key="9">
    <source>
        <dbReference type="PROSITE" id="PS50879"/>
    </source>
</evidence>
<dbReference type="AlphaFoldDB" id="A0AAJ0ANH5"/>
<comment type="caution">
    <text evidence="10">The sequence shown here is derived from an EMBL/GenBank/DDBJ whole genome shotgun (WGS) entry which is preliminary data.</text>
</comment>
<dbReference type="Gene3D" id="3.30.420.10">
    <property type="entry name" value="Ribonuclease H-like superfamily/Ribonuclease H"/>
    <property type="match status" value="1"/>
</dbReference>
<dbReference type="SUPFAM" id="SSF53098">
    <property type="entry name" value="Ribonuclease H-like"/>
    <property type="match status" value="1"/>
</dbReference>
<evidence type="ECO:0000313" key="10">
    <source>
        <dbReference type="EMBL" id="KAK1675673.1"/>
    </source>
</evidence>
<comment type="similarity">
    <text evidence="2">Belongs to the RNase H family.</text>
</comment>
<dbReference type="GO" id="GO:0004523">
    <property type="term" value="F:RNA-DNA hybrid ribonuclease activity"/>
    <property type="evidence" value="ECO:0007669"/>
    <property type="project" value="UniProtKB-EC"/>
</dbReference>
<feature type="region of interest" description="Disordered" evidence="8">
    <location>
        <begin position="41"/>
        <end position="65"/>
    </location>
</feature>
<protein>
    <recommendedName>
        <fullName evidence="3">ribonuclease H</fullName>
        <ecNumber evidence="3">3.1.26.4</ecNumber>
    </recommendedName>
</protein>
<keyword evidence="5" id="KW-0479">Metal-binding</keyword>
<evidence type="ECO:0000256" key="6">
    <source>
        <dbReference type="ARBA" id="ARBA00022759"/>
    </source>
</evidence>
<comment type="catalytic activity">
    <reaction evidence="1">
        <text>Endonucleolytic cleavage to 5'-phosphomonoester.</text>
        <dbReference type="EC" id="3.1.26.4"/>
    </reaction>
</comment>
<sequence length="399" mass="44490">MAWPEIDRVVLPNGREITVCLPHQMVTCGKCCLDFSFDCDDEDEDEDDEDEDDEDDELFGYDFNSHVPRDVSFDQVAKSRYGRPERVAAGGSQSPSASFRPTWAEDLDEDTDDDMLPLVDGTPPREVKRFLIGACLPSNSFTNKSAAVAAPEATPQPAPVLQPTPSDPLCERMEFSGTLFPTKFGQRKKKTPLSPEDLFPSGRCMRLSPPVLRFINRYDTSEALIYTDGACFNNGSADATARGGSAFIFKPVYANDQSGRVAFKLEDQGPDGKTYRHTSNRAELRAAVAALRYRAWSAEGFRSIVIATDSTYVVNGATDWARAWVRKGWRLSSTGKPVKNRDLWEALLLNVERLHDKGVKVRFWWIPRKFNHEADRAAKGAASILAPKIEFGDLIGHRV</sequence>
<dbReference type="EMBL" id="JAHMHR010000020">
    <property type="protein sequence ID" value="KAK1675673.1"/>
    <property type="molecule type" value="Genomic_DNA"/>
</dbReference>
<dbReference type="InterPro" id="IPR036397">
    <property type="entry name" value="RNaseH_sf"/>
</dbReference>
<dbReference type="GO" id="GO:0043137">
    <property type="term" value="P:DNA replication, removal of RNA primer"/>
    <property type="evidence" value="ECO:0007669"/>
    <property type="project" value="TreeGrafter"/>
</dbReference>
<feature type="domain" description="RNase H type-1" evidence="9">
    <location>
        <begin position="219"/>
        <end position="383"/>
    </location>
</feature>
<dbReference type="InterPro" id="IPR002156">
    <property type="entry name" value="RNaseH_domain"/>
</dbReference>
<feature type="compositionally biased region" description="Acidic residues" evidence="8">
    <location>
        <begin position="41"/>
        <end position="59"/>
    </location>
</feature>
<dbReference type="InterPro" id="IPR050092">
    <property type="entry name" value="RNase_H"/>
</dbReference>
<dbReference type="Proteomes" id="UP001224890">
    <property type="component" value="Unassembled WGS sequence"/>
</dbReference>
<dbReference type="InterPro" id="IPR012337">
    <property type="entry name" value="RNaseH-like_sf"/>
</dbReference>
<dbReference type="PROSITE" id="PS50879">
    <property type="entry name" value="RNASE_H_1"/>
    <property type="match status" value="1"/>
</dbReference>
<dbReference type="PANTHER" id="PTHR10642:SF26">
    <property type="entry name" value="RIBONUCLEASE H1"/>
    <property type="match status" value="1"/>
</dbReference>
<dbReference type="Pfam" id="PF00075">
    <property type="entry name" value="RNase_H"/>
    <property type="match status" value="1"/>
</dbReference>
<evidence type="ECO:0000256" key="2">
    <source>
        <dbReference type="ARBA" id="ARBA00005300"/>
    </source>
</evidence>
<evidence type="ECO:0000256" key="7">
    <source>
        <dbReference type="ARBA" id="ARBA00022801"/>
    </source>
</evidence>
<dbReference type="PANTHER" id="PTHR10642">
    <property type="entry name" value="RIBONUCLEASE H1"/>
    <property type="match status" value="1"/>
</dbReference>
<dbReference type="EC" id="3.1.26.4" evidence="3"/>